<dbReference type="AlphaFoldDB" id="A0A9P6UT42"/>
<evidence type="ECO:0000313" key="3">
    <source>
        <dbReference type="EMBL" id="KAG0318026.1"/>
    </source>
</evidence>
<dbReference type="EMBL" id="JAAAIN010000212">
    <property type="protein sequence ID" value="KAG0318026.1"/>
    <property type="molecule type" value="Genomic_DNA"/>
</dbReference>
<accession>A0A9P6UT42</accession>
<evidence type="ECO:0000256" key="1">
    <source>
        <dbReference type="SAM" id="MobiDB-lite"/>
    </source>
</evidence>
<gene>
    <name evidence="3" type="ORF">BGZ97_004477</name>
</gene>
<sequence>MKFSIAAAALAVATVASAQIQLSDPTEGTVWTTGLAQYIRWTGNCASMGAAAKAVKVDIVNGPSGNVKYVADLGTIDCSSPTNTSTNLVVPSKNNNGPIPSGSYALRVNTDPIQYTTNFIINNPDAPSGGATAAPTSTGAPQPSTKPSSANALAAGSALAVAVLAVAQLVL</sequence>
<keyword evidence="2" id="KW-0732">Signal</keyword>
<reference evidence="3" key="1">
    <citation type="journal article" date="2020" name="Fungal Divers.">
        <title>Resolving the Mortierellaceae phylogeny through synthesis of multi-gene phylogenetics and phylogenomics.</title>
        <authorList>
            <person name="Vandepol N."/>
            <person name="Liber J."/>
            <person name="Desiro A."/>
            <person name="Na H."/>
            <person name="Kennedy M."/>
            <person name="Barry K."/>
            <person name="Grigoriev I.V."/>
            <person name="Miller A.N."/>
            <person name="O'Donnell K."/>
            <person name="Stajich J.E."/>
            <person name="Bonito G."/>
        </authorList>
    </citation>
    <scope>NUCLEOTIDE SEQUENCE</scope>
    <source>
        <strain evidence="3">NVP60</strain>
    </source>
</reference>
<feature type="chain" id="PRO_5040463162" evidence="2">
    <location>
        <begin position="19"/>
        <end position="171"/>
    </location>
</feature>
<protein>
    <submittedName>
        <fullName evidence="3">Uncharacterized protein</fullName>
    </submittedName>
</protein>
<feature type="signal peptide" evidence="2">
    <location>
        <begin position="1"/>
        <end position="18"/>
    </location>
</feature>
<feature type="region of interest" description="Disordered" evidence="1">
    <location>
        <begin position="126"/>
        <end position="150"/>
    </location>
</feature>
<organism evidence="3 4">
    <name type="scientific">Linnemannia gamsii</name>
    <dbReference type="NCBI Taxonomy" id="64522"/>
    <lineage>
        <taxon>Eukaryota</taxon>
        <taxon>Fungi</taxon>
        <taxon>Fungi incertae sedis</taxon>
        <taxon>Mucoromycota</taxon>
        <taxon>Mortierellomycotina</taxon>
        <taxon>Mortierellomycetes</taxon>
        <taxon>Mortierellales</taxon>
        <taxon>Mortierellaceae</taxon>
        <taxon>Linnemannia</taxon>
    </lineage>
</organism>
<keyword evidence="4" id="KW-1185">Reference proteome</keyword>
<name>A0A9P6UT42_9FUNG</name>
<comment type="caution">
    <text evidence="3">The sequence shown here is derived from an EMBL/GenBank/DDBJ whole genome shotgun (WGS) entry which is preliminary data.</text>
</comment>
<proteinExistence type="predicted"/>
<evidence type="ECO:0000256" key="2">
    <source>
        <dbReference type="SAM" id="SignalP"/>
    </source>
</evidence>
<dbReference type="Proteomes" id="UP000823405">
    <property type="component" value="Unassembled WGS sequence"/>
</dbReference>
<dbReference type="OrthoDB" id="2436876at2759"/>
<evidence type="ECO:0000313" key="4">
    <source>
        <dbReference type="Proteomes" id="UP000823405"/>
    </source>
</evidence>